<proteinExistence type="predicted"/>
<dbReference type="Pfam" id="PF17733">
    <property type="entry name" value="KPWE_dom"/>
    <property type="match status" value="1"/>
</dbReference>
<reference evidence="2" key="4">
    <citation type="submission" date="2025-08" db="UniProtKB">
        <authorList>
            <consortium name="Ensembl"/>
        </authorList>
    </citation>
    <scope>IDENTIFICATION</scope>
</reference>
<dbReference type="Proteomes" id="UP000314986">
    <property type="component" value="Unassembled WGS sequence"/>
</dbReference>
<accession>A0A4W3JKW8</accession>
<evidence type="ECO:0000313" key="2">
    <source>
        <dbReference type="Ensembl" id="ENSCMIP00000040011.1"/>
    </source>
</evidence>
<name>A0A4W3JKW8_CALMI</name>
<reference evidence="2" key="5">
    <citation type="submission" date="2025-09" db="UniProtKB">
        <authorList>
            <consortium name="Ensembl"/>
        </authorList>
    </citation>
    <scope>IDENTIFICATION</scope>
</reference>
<dbReference type="InParanoid" id="A0A4W3JKW8"/>
<reference evidence="3" key="2">
    <citation type="journal article" date="2007" name="PLoS Biol.">
        <title>Survey sequencing and comparative analysis of the elephant shark (Callorhinchus milii) genome.</title>
        <authorList>
            <person name="Venkatesh B."/>
            <person name="Kirkness E.F."/>
            <person name="Loh Y.H."/>
            <person name="Halpern A.L."/>
            <person name="Lee A.P."/>
            <person name="Johnson J."/>
            <person name="Dandona N."/>
            <person name="Viswanathan L.D."/>
            <person name="Tay A."/>
            <person name="Venter J.C."/>
            <person name="Strausberg R.L."/>
            <person name="Brenner S."/>
        </authorList>
    </citation>
    <scope>NUCLEOTIDE SEQUENCE [LARGE SCALE GENOMIC DNA]</scope>
</reference>
<feature type="domain" description="Peroxisomal membrane protein PEX14-like KPWE" evidence="1">
    <location>
        <begin position="18"/>
        <end position="63"/>
    </location>
</feature>
<protein>
    <recommendedName>
        <fullName evidence="1">Peroxisomal membrane protein PEX14-like KPWE domain-containing protein</fullName>
    </recommendedName>
</protein>
<dbReference type="STRING" id="7868.ENSCMIP00000040011"/>
<reference evidence="3" key="1">
    <citation type="journal article" date="2006" name="Science">
        <title>Ancient noncoding elements conserved in the human genome.</title>
        <authorList>
            <person name="Venkatesh B."/>
            <person name="Kirkness E.F."/>
            <person name="Loh Y.H."/>
            <person name="Halpern A.L."/>
            <person name="Lee A.P."/>
            <person name="Johnson J."/>
            <person name="Dandona N."/>
            <person name="Viswanathan L.D."/>
            <person name="Tay A."/>
            <person name="Venter J.C."/>
            <person name="Strausberg R.L."/>
            <person name="Brenner S."/>
        </authorList>
    </citation>
    <scope>NUCLEOTIDE SEQUENCE [LARGE SCALE GENOMIC DNA]</scope>
</reference>
<organism evidence="2 3">
    <name type="scientific">Callorhinchus milii</name>
    <name type="common">Ghost shark</name>
    <dbReference type="NCBI Taxonomy" id="7868"/>
    <lineage>
        <taxon>Eukaryota</taxon>
        <taxon>Metazoa</taxon>
        <taxon>Chordata</taxon>
        <taxon>Craniata</taxon>
        <taxon>Vertebrata</taxon>
        <taxon>Chondrichthyes</taxon>
        <taxon>Holocephali</taxon>
        <taxon>Chimaeriformes</taxon>
        <taxon>Callorhinchidae</taxon>
        <taxon>Callorhinchus</taxon>
    </lineage>
</organism>
<dbReference type="InterPro" id="IPR040554">
    <property type="entry name" value="KPWE_PEX14_dom"/>
</dbReference>
<evidence type="ECO:0000313" key="3">
    <source>
        <dbReference type="Proteomes" id="UP000314986"/>
    </source>
</evidence>
<reference evidence="3" key="3">
    <citation type="journal article" date="2014" name="Nature">
        <title>Elephant shark genome provides unique insights into gnathostome evolution.</title>
        <authorList>
            <consortium name="International Elephant Shark Genome Sequencing Consortium"/>
            <person name="Venkatesh B."/>
            <person name="Lee A.P."/>
            <person name="Ravi V."/>
            <person name="Maurya A.K."/>
            <person name="Lian M.M."/>
            <person name="Swann J.B."/>
            <person name="Ohta Y."/>
            <person name="Flajnik M.F."/>
            <person name="Sutoh Y."/>
            <person name="Kasahara M."/>
            <person name="Hoon S."/>
            <person name="Gangu V."/>
            <person name="Roy S.W."/>
            <person name="Irimia M."/>
            <person name="Korzh V."/>
            <person name="Kondrychyn I."/>
            <person name="Lim Z.W."/>
            <person name="Tay B.H."/>
            <person name="Tohari S."/>
            <person name="Kong K.W."/>
            <person name="Ho S."/>
            <person name="Lorente-Galdos B."/>
            <person name="Quilez J."/>
            <person name="Marques-Bonet T."/>
            <person name="Raney B.J."/>
            <person name="Ingham P.W."/>
            <person name="Tay A."/>
            <person name="Hillier L.W."/>
            <person name="Minx P."/>
            <person name="Boehm T."/>
            <person name="Wilson R.K."/>
            <person name="Brenner S."/>
            <person name="Warren W.C."/>
        </authorList>
    </citation>
    <scope>NUCLEOTIDE SEQUENCE [LARGE SCALE GENOMIC DNA]</scope>
</reference>
<dbReference type="AlphaFoldDB" id="A0A4W3JKW8"/>
<evidence type="ECO:0000259" key="1">
    <source>
        <dbReference type="Pfam" id="PF17733"/>
    </source>
</evidence>
<dbReference type="Ensembl" id="ENSCMIT00000040582.1">
    <property type="protein sequence ID" value="ENSCMIP00000040011.1"/>
    <property type="gene ID" value="ENSCMIG00000016737.1"/>
</dbReference>
<keyword evidence="3" id="KW-1185">Reference proteome</keyword>
<sequence>MVAVPSTVDMAMKEEGCTLSFSQILQFVQNGQEIPGTRNLDIIPNNLPLTVSQMARKHKPWETRLQSLSQSLSIAPGHKPHVKGAVKAVESCSSVLKSTRLASEGLGFDSRQGSFPAPHA</sequence>